<comment type="similarity">
    <text evidence="1">In the C-terminal section; belongs to the class-I pyridoxal-phosphate-dependent aminotransferase family.</text>
</comment>
<dbReference type="RefSeq" id="WP_048507670.1">
    <property type="nucleotide sequence ID" value="NZ_LFND01000005.1"/>
</dbReference>
<dbReference type="InterPro" id="IPR036390">
    <property type="entry name" value="WH_DNA-bd_sf"/>
</dbReference>
<evidence type="ECO:0000256" key="2">
    <source>
        <dbReference type="ARBA" id="ARBA00022898"/>
    </source>
</evidence>
<name>A0A0J7I6F3_9FLAO</name>
<dbReference type="InterPro" id="IPR000524">
    <property type="entry name" value="Tscrpt_reg_HTH_GntR"/>
</dbReference>
<gene>
    <name evidence="7" type="ORF">ACM46_15935</name>
</gene>
<dbReference type="CDD" id="cd07377">
    <property type="entry name" value="WHTH_GntR"/>
    <property type="match status" value="1"/>
</dbReference>
<dbReference type="PANTHER" id="PTHR46577:SF1">
    <property type="entry name" value="HTH-TYPE TRANSCRIPTIONAL REGULATORY PROTEIN GABR"/>
    <property type="match status" value="1"/>
</dbReference>
<accession>A0A0J7I6F3</accession>
<keyword evidence="3" id="KW-0805">Transcription regulation</keyword>
<dbReference type="InterPro" id="IPR036388">
    <property type="entry name" value="WH-like_DNA-bd_sf"/>
</dbReference>
<dbReference type="Gene3D" id="3.40.640.10">
    <property type="entry name" value="Type I PLP-dependent aspartate aminotransferase-like (Major domain)"/>
    <property type="match status" value="1"/>
</dbReference>
<dbReference type="Pfam" id="PF00155">
    <property type="entry name" value="Aminotran_1_2"/>
    <property type="match status" value="1"/>
</dbReference>
<reference evidence="7 8" key="1">
    <citation type="journal article" date="2013" name="Int. J. Syst. Evol. Microbiol.">
        <title>Chryseobacterium angstadtii sp. nov., isolated from a newt tank.</title>
        <authorList>
            <person name="Kirk K.E."/>
            <person name="Hoffman J.A."/>
            <person name="Smith K.A."/>
            <person name="Strahan B.L."/>
            <person name="Failor K.C."/>
            <person name="Krebs J.E."/>
            <person name="Gale A.N."/>
            <person name="Do T.D."/>
            <person name="Sontag T.C."/>
            <person name="Batties A.M."/>
            <person name="Mistiszyn K."/>
            <person name="Newman J.D."/>
        </authorList>
    </citation>
    <scope>NUCLEOTIDE SEQUENCE [LARGE SCALE GENOMIC DNA]</scope>
    <source>
        <strain evidence="7 8">KM</strain>
    </source>
</reference>
<dbReference type="OrthoDB" id="594134at2"/>
<comment type="caution">
    <text evidence="7">The sequence shown here is derived from an EMBL/GenBank/DDBJ whole genome shotgun (WGS) entry which is preliminary data.</text>
</comment>
<dbReference type="InterPro" id="IPR015424">
    <property type="entry name" value="PyrdxlP-dep_Trfase"/>
</dbReference>
<dbReference type="InterPro" id="IPR051446">
    <property type="entry name" value="HTH_trans_reg/aminotransferase"/>
</dbReference>
<dbReference type="GO" id="GO:0003677">
    <property type="term" value="F:DNA binding"/>
    <property type="evidence" value="ECO:0007669"/>
    <property type="project" value="UniProtKB-KW"/>
</dbReference>
<dbReference type="CDD" id="cd00609">
    <property type="entry name" value="AAT_like"/>
    <property type="match status" value="1"/>
</dbReference>
<keyword evidence="2" id="KW-0663">Pyridoxal phosphate</keyword>
<keyword evidence="5" id="KW-0804">Transcription</keyword>
<dbReference type="PROSITE" id="PS50949">
    <property type="entry name" value="HTH_GNTR"/>
    <property type="match status" value="1"/>
</dbReference>
<evidence type="ECO:0000259" key="6">
    <source>
        <dbReference type="PROSITE" id="PS50949"/>
    </source>
</evidence>
<keyword evidence="8" id="KW-1185">Reference proteome</keyword>
<dbReference type="SMART" id="SM00345">
    <property type="entry name" value="HTH_GNTR"/>
    <property type="match status" value="1"/>
</dbReference>
<dbReference type="InterPro" id="IPR004839">
    <property type="entry name" value="Aminotransferase_I/II_large"/>
</dbReference>
<dbReference type="SUPFAM" id="SSF46785">
    <property type="entry name" value="Winged helix' DNA-binding domain"/>
    <property type="match status" value="1"/>
</dbReference>
<dbReference type="PRINTS" id="PR00035">
    <property type="entry name" value="HTHGNTR"/>
</dbReference>
<keyword evidence="4" id="KW-0238">DNA-binding</keyword>
<evidence type="ECO:0000313" key="8">
    <source>
        <dbReference type="Proteomes" id="UP000036261"/>
    </source>
</evidence>
<dbReference type="Proteomes" id="UP000036261">
    <property type="component" value="Unassembled WGS sequence"/>
</dbReference>
<feature type="domain" description="HTH gntR-type" evidence="6">
    <location>
        <begin position="18"/>
        <end position="86"/>
    </location>
</feature>
<dbReference type="PATRIC" id="fig|558151.6.peg.3369"/>
<dbReference type="Gene3D" id="1.10.10.10">
    <property type="entry name" value="Winged helix-like DNA-binding domain superfamily/Winged helix DNA-binding domain"/>
    <property type="match status" value="1"/>
</dbReference>
<dbReference type="InterPro" id="IPR015421">
    <property type="entry name" value="PyrdxlP-dep_Trfase_major"/>
</dbReference>
<dbReference type="AlphaFoldDB" id="A0A0J7I6F3"/>
<dbReference type="Pfam" id="PF00392">
    <property type="entry name" value="GntR"/>
    <property type="match status" value="1"/>
</dbReference>
<organism evidence="7 8">
    <name type="scientific">Chryseobacterium angstadtii</name>
    <dbReference type="NCBI Taxonomy" id="558151"/>
    <lineage>
        <taxon>Bacteria</taxon>
        <taxon>Pseudomonadati</taxon>
        <taxon>Bacteroidota</taxon>
        <taxon>Flavobacteriia</taxon>
        <taxon>Flavobacteriales</taxon>
        <taxon>Weeksellaceae</taxon>
        <taxon>Chryseobacterium group</taxon>
        <taxon>Chryseobacterium</taxon>
    </lineage>
</organism>
<evidence type="ECO:0000256" key="4">
    <source>
        <dbReference type="ARBA" id="ARBA00023125"/>
    </source>
</evidence>
<sequence>MLRPWNLDLEIDEKYSHLPIYKQIVETIIDAVYSGKLKKGNVLPGTRKLADMLQVNRNTVIEAYNQLEYQGWVTSKQRTGTFVSYNLPSQETGQMFTESLKNTSLINKIVFDQGLPDTNFSPMEDIIREYKVVLKKIQKQKLYTFTDSAGYKKLRVILSQMLNHQRGIIGDENNICITRGSQMALFLVSQCLLKTGDCVIVEHPGYRLAWDAFGYAGATVLYAEVDSDGIIISDVKKYIEMGMKIKAVYVSPNSQFPTTAILSEARRKELVELSNAHNFYVIEDDYCIDLNYTGNRLLPLCSDERLKNYVYVGTFSRSVSPFLKIGYVASSHIFIKKLVALRRIIDINGDPIMERALFNLMKDGIYTKHVKKSVQHYKNKRDFLDGLLNKYLKGKITYVKPQLGLGYWIIPLKPMLNDFEIFLKDELISRGIRSIIGYDYYKNEGEGFLISFGSVSEANLEEAIKILADYF</sequence>
<dbReference type="SUPFAM" id="SSF53383">
    <property type="entry name" value="PLP-dependent transferases"/>
    <property type="match status" value="1"/>
</dbReference>
<dbReference type="EMBL" id="LFND01000005">
    <property type="protein sequence ID" value="KMQ61504.1"/>
    <property type="molecule type" value="Genomic_DNA"/>
</dbReference>
<evidence type="ECO:0000313" key="7">
    <source>
        <dbReference type="EMBL" id="KMQ61504.1"/>
    </source>
</evidence>
<proteinExistence type="inferred from homology"/>
<evidence type="ECO:0000256" key="3">
    <source>
        <dbReference type="ARBA" id="ARBA00023015"/>
    </source>
</evidence>
<evidence type="ECO:0000256" key="1">
    <source>
        <dbReference type="ARBA" id="ARBA00005384"/>
    </source>
</evidence>
<dbReference type="GO" id="GO:0030170">
    <property type="term" value="F:pyridoxal phosphate binding"/>
    <property type="evidence" value="ECO:0007669"/>
    <property type="project" value="InterPro"/>
</dbReference>
<dbReference type="GO" id="GO:0003700">
    <property type="term" value="F:DNA-binding transcription factor activity"/>
    <property type="evidence" value="ECO:0007669"/>
    <property type="project" value="InterPro"/>
</dbReference>
<evidence type="ECO:0000256" key="5">
    <source>
        <dbReference type="ARBA" id="ARBA00023163"/>
    </source>
</evidence>
<protein>
    <recommendedName>
        <fullName evidence="6">HTH gntR-type domain-containing protein</fullName>
    </recommendedName>
</protein>
<dbReference type="PANTHER" id="PTHR46577">
    <property type="entry name" value="HTH-TYPE TRANSCRIPTIONAL REGULATORY PROTEIN GABR"/>
    <property type="match status" value="1"/>
</dbReference>